<keyword evidence="2" id="KW-1185">Reference proteome</keyword>
<reference evidence="1 2" key="1">
    <citation type="journal article" date="2010" name="PLoS ONE">
        <title>Genome sequence of Cronobacter sakazakii BAA-894 and comparative genomic hybridization analysis with other Cronobacter species.</title>
        <authorList>
            <person name="Kucerova E."/>
            <person name="Clifton S.W."/>
            <person name="Xia X.Q."/>
            <person name="Long F."/>
            <person name="Porwollik S."/>
            <person name="Fulton L."/>
            <person name="Fronick C."/>
            <person name="Minx P."/>
            <person name="Kyung K."/>
            <person name="Warren W."/>
            <person name="Fulton R."/>
            <person name="Feng D."/>
            <person name="Wollam A."/>
            <person name="Shah N."/>
            <person name="Bhonagiri V."/>
            <person name="Nash W.E."/>
            <person name="Hallsworth-Pepin K."/>
            <person name="Wilson R.K."/>
            <person name="McClelland M."/>
            <person name="Forsythe S.J."/>
        </authorList>
    </citation>
    <scope>NUCLEOTIDE SEQUENCE [LARGE SCALE GENOMIC DNA]</scope>
    <source>
        <strain evidence="1 2">ATCC BAA-894</strain>
    </source>
</reference>
<protein>
    <submittedName>
        <fullName evidence="1">Uncharacterized protein</fullName>
    </submittedName>
</protein>
<sequence>MLDEKFDTQPGAHFFIQGMFKKNVSLHYLFSCGTACAASCR</sequence>
<gene>
    <name evidence="1" type="ordered locus">ESA_03237</name>
</gene>
<dbReference type="KEGG" id="esa:ESA_03237"/>
<evidence type="ECO:0000313" key="2">
    <source>
        <dbReference type="Proteomes" id="UP000000260"/>
    </source>
</evidence>
<accession>A7MIF9</accession>
<dbReference type="AlphaFoldDB" id="A7MIF9"/>
<proteinExistence type="predicted"/>
<dbReference type="EMBL" id="CP000783">
    <property type="protein sequence ID" value="ABU78459.1"/>
    <property type="molecule type" value="Genomic_DNA"/>
</dbReference>
<dbReference type="Proteomes" id="UP000000260">
    <property type="component" value="Chromosome"/>
</dbReference>
<dbReference type="HOGENOM" id="CLU_3268819_0_0_6"/>
<organism evidence="1 2">
    <name type="scientific">Cronobacter sakazakii (strain ATCC BAA-894)</name>
    <name type="common">Enterobacter sakazakii</name>
    <dbReference type="NCBI Taxonomy" id="290339"/>
    <lineage>
        <taxon>Bacteria</taxon>
        <taxon>Pseudomonadati</taxon>
        <taxon>Pseudomonadota</taxon>
        <taxon>Gammaproteobacteria</taxon>
        <taxon>Enterobacterales</taxon>
        <taxon>Enterobacteriaceae</taxon>
        <taxon>Cronobacter</taxon>
    </lineage>
</organism>
<evidence type="ECO:0000313" key="1">
    <source>
        <dbReference type="EMBL" id="ABU78459.1"/>
    </source>
</evidence>
<name>A7MIF9_CROS8</name>